<organism evidence="2">
    <name type="scientific">Hexamita inflata</name>
    <dbReference type="NCBI Taxonomy" id="28002"/>
    <lineage>
        <taxon>Eukaryota</taxon>
        <taxon>Metamonada</taxon>
        <taxon>Diplomonadida</taxon>
        <taxon>Hexamitidae</taxon>
        <taxon>Hexamitinae</taxon>
        <taxon>Hexamita</taxon>
    </lineage>
</organism>
<dbReference type="InterPro" id="IPR001005">
    <property type="entry name" value="SANT/Myb"/>
</dbReference>
<proteinExistence type="predicted"/>
<gene>
    <name evidence="2" type="ORF">HINF_LOCUS43172</name>
    <name evidence="3" type="ORF">HINF_LOCUS5359</name>
</gene>
<protein>
    <submittedName>
        <fullName evidence="2">Myb-like DNA-binding domain-containing protein</fullName>
    </submittedName>
    <submittedName>
        <fullName evidence="3">Myb-like_DNA-binding domain-containing protein</fullName>
    </submittedName>
</protein>
<keyword evidence="4" id="KW-1185">Reference proteome</keyword>
<feature type="domain" description="Myb-like" evidence="1">
    <location>
        <begin position="8"/>
        <end position="55"/>
    </location>
</feature>
<keyword evidence="2" id="KW-0238">DNA-binding</keyword>
<name>A0AA86UL45_9EUKA</name>
<evidence type="ECO:0000313" key="4">
    <source>
        <dbReference type="Proteomes" id="UP001642409"/>
    </source>
</evidence>
<dbReference type="EMBL" id="CATOUU010000865">
    <property type="protein sequence ID" value="CAI9955527.1"/>
    <property type="molecule type" value="Genomic_DNA"/>
</dbReference>
<dbReference type="Proteomes" id="UP001642409">
    <property type="component" value="Unassembled WGS sequence"/>
</dbReference>
<evidence type="ECO:0000313" key="3">
    <source>
        <dbReference type="EMBL" id="CAL5979212.1"/>
    </source>
</evidence>
<sequence>MKSQYQFWSNEQKEQLIHFAKTHNLSNQKVKWTVYKDQVEGKSRQQCKSYYTNVLKHLLVDQIPKYDINIIIDLIYQFLVTNGDIVKFRSHFKQLTDKQFIQYMTQLQEVQIILLAQIPFILKYPDTNYQFNYEILELNIQIHQRYPQIIQKIYGKANDQILVNENEAHQVYEKVKEILNDRTFVMNIK</sequence>
<dbReference type="SUPFAM" id="SSF46689">
    <property type="entry name" value="Homeodomain-like"/>
    <property type="match status" value="1"/>
</dbReference>
<evidence type="ECO:0000313" key="2">
    <source>
        <dbReference type="EMBL" id="CAI9955527.1"/>
    </source>
</evidence>
<dbReference type="AlphaFoldDB" id="A0AA86UL45"/>
<accession>A0AA86UL45</accession>
<evidence type="ECO:0000259" key="1">
    <source>
        <dbReference type="PROSITE" id="PS50090"/>
    </source>
</evidence>
<reference evidence="3 4" key="2">
    <citation type="submission" date="2024-07" db="EMBL/GenBank/DDBJ databases">
        <authorList>
            <person name="Akdeniz Z."/>
        </authorList>
    </citation>
    <scope>NUCLEOTIDE SEQUENCE [LARGE SCALE GENOMIC DNA]</scope>
</reference>
<dbReference type="GO" id="GO:0003677">
    <property type="term" value="F:DNA binding"/>
    <property type="evidence" value="ECO:0007669"/>
    <property type="project" value="UniProtKB-KW"/>
</dbReference>
<comment type="caution">
    <text evidence="2">The sequence shown here is derived from an EMBL/GenBank/DDBJ whole genome shotgun (WGS) entry which is preliminary data.</text>
</comment>
<reference evidence="2" key="1">
    <citation type="submission" date="2023-06" db="EMBL/GenBank/DDBJ databases">
        <authorList>
            <person name="Kurt Z."/>
        </authorList>
    </citation>
    <scope>NUCLEOTIDE SEQUENCE</scope>
</reference>
<dbReference type="Gene3D" id="1.10.10.60">
    <property type="entry name" value="Homeodomain-like"/>
    <property type="match status" value="1"/>
</dbReference>
<dbReference type="CDD" id="cd00167">
    <property type="entry name" value="SANT"/>
    <property type="match status" value="1"/>
</dbReference>
<dbReference type="PROSITE" id="PS50090">
    <property type="entry name" value="MYB_LIKE"/>
    <property type="match status" value="1"/>
</dbReference>
<dbReference type="EMBL" id="CAXDID020000010">
    <property type="protein sequence ID" value="CAL5979212.1"/>
    <property type="molecule type" value="Genomic_DNA"/>
</dbReference>
<dbReference type="InterPro" id="IPR009057">
    <property type="entry name" value="Homeodomain-like_sf"/>
</dbReference>